<name>A0ABD6F3M0_9BILA</name>
<sequence>MSEESGRIVNVSLFERFSRKCGYRKLQYSTCSLDFWVKPVADVPRLVLYGSVHPFGGIVCGKDTLVHPVDILL</sequence>
<reference evidence="1 2" key="1">
    <citation type="submission" date="2024-08" db="EMBL/GenBank/DDBJ databases">
        <title>Gnathostoma spinigerum genome.</title>
        <authorList>
            <person name="Gonzalez-Bertolin B."/>
            <person name="Monzon S."/>
            <person name="Zaballos A."/>
            <person name="Jimenez P."/>
            <person name="Dekumyoy P."/>
            <person name="Varona S."/>
            <person name="Cuesta I."/>
            <person name="Sumanam S."/>
            <person name="Adisakwattana P."/>
            <person name="Gasser R.B."/>
            <person name="Hernandez-Gonzalez A."/>
            <person name="Young N.D."/>
            <person name="Perteguer M.J."/>
        </authorList>
    </citation>
    <scope>NUCLEOTIDE SEQUENCE [LARGE SCALE GENOMIC DNA]</scope>
    <source>
        <strain evidence="1">AL3</strain>
        <tissue evidence="1">Liver</tissue>
    </source>
</reference>
<accession>A0ABD6F3M0</accession>
<evidence type="ECO:0000313" key="1">
    <source>
        <dbReference type="EMBL" id="MFH4984422.1"/>
    </source>
</evidence>
<evidence type="ECO:0008006" key="3">
    <source>
        <dbReference type="Google" id="ProtNLM"/>
    </source>
</evidence>
<dbReference type="EMBL" id="JBGFUD010017462">
    <property type="protein sequence ID" value="MFH4984422.1"/>
    <property type="molecule type" value="Genomic_DNA"/>
</dbReference>
<dbReference type="Proteomes" id="UP001608902">
    <property type="component" value="Unassembled WGS sequence"/>
</dbReference>
<keyword evidence="2" id="KW-1185">Reference proteome</keyword>
<comment type="caution">
    <text evidence="1">The sequence shown here is derived from an EMBL/GenBank/DDBJ whole genome shotgun (WGS) entry which is preliminary data.</text>
</comment>
<dbReference type="AlphaFoldDB" id="A0ABD6F3M0"/>
<gene>
    <name evidence="1" type="ORF">AB6A40_011131</name>
</gene>
<protein>
    <recommendedName>
        <fullName evidence="3">Recombination activating protein 2</fullName>
    </recommendedName>
</protein>
<organism evidence="1 2">
    <name type="scientific">Gnathostoma spinigerum</name>
    <dbReference type="NCBI Taxonomy" id="75299"/>
    <lineage>
        <taxon>Eukaryota</taxon>
        <taxon>Metazoa</taxon>
        <taxon>Ecdysozoa</taxon>
        <taxon>Nematoda</taxon>
        <taxon>Chromadorea</taxon>
        <taxon>Rhabditida</taxon>
        <taxon>Spirurina</taxon>
        <taxon>Gnathostomatomorpha</taxon>
        <taxon>Gnathostomatoidea</taxon>
        <taxon>Gnathostomatidae</taxon>
        <taxon>Gnathostoma</taxon>
    </lineage>
</organism>
<proteinExistence type="predicted"/>
<evidence type="ECO:0000313" key="2">
    <source>
        <dbReference type="Proteomes" id="UP001608902"/>
    </source>
</evidence>